<protein>
    <submittedName>
        <fullName evidence="1">Uncharacterized protein</fullName>
    </submittedName>
</protein>
<dbReference type="Proteomes" id="UP001448498">
    <property type="component" value="Chromosome 1"/>
</dbReference>
<evidence type="ECO:0000313" key="2">
    <source>
        <dbReference type="Proteomes" id="UP001448498"/>
    </source>
</evidence>
<accession>A0ABZ3DCN1</accession>
<organism evidence="1 2">
    <name type="scientific">Burkholderia arboris</name>
    <dbReference type="NCBI Taxonomy" id="488730"/>
    <lineage>
        <taxon>Bacteria</taxon>
        <taxon>Pseudomonadati</taxon>
        <taxon>Pseudomonadota</taxon>
        <taxon>Betaproteobacteria</taxon>
        <taxon>Burkholderiales</taxon>
        <taxon>Burkholderiaceae</taxon>
        <taxon>Burkholderia</taxon>
        <taxon>Burkholderia cepacia complex</taxon>
    </lineage>
</organism>
<name>A0ABZ3DCN1_9BURK</name>
<keyword evidence="2" id="KW-1185">Reference proteome</keyword>
<dbReference type="EMBL" id="CP109821">
    <property type="protein sequence ID" value="XAE46829.1"/>
    <property type="molecule type" value="Genomic_DNA"/>
</dbReference>
<gene>
    <name evidence="1" type="ORF">OHZ10_10690</name>
</gene>
<reference evidence="1 2" key="1">
    <citation type="submission" date="2022-10" db="EMBL/GenBank/DDBJ databases">
        <title>Genomic of Burkholderia cepacia PN-1.</title>
        <authorList>
            <person name="Yang Y."/>
            <person name="Guan H."/>
            <person name="Huang J."/>
        </authorList>
    </citation>
    <scope>NUCLEOTIDE SEQUENCE [LARGE SCALE GENOMIC DNA]</scope>
    <source>
        <strain evidence="1 2">PN-1</strain>
    </source>
</reference>
<sequence length="249" mass="27231">MPSSKKTTEATTAELAWFKLDNYAGLSQLSALGWAGLVGDRLAIRRAIDGGIPESVVSVFKSIKAQPLKPLGSGVRYTGASHAANTATVKSLNLNRLRHLTDEAALSRGHNGADAVVDELLARNPESPFQRYAHVMVSIDAPKDQIVDDFERWLDGWLAASASLSGTDFQNGDYMDKARNRWIPLRAVPWYDLDLFERMTGKAVPPAFRWSRLFPGVDAEALESKKKGARNAAAQLFSDDTLTVLQSMA</sequence>
<proteinExistence type="predicted"/>
<evidence type="ECO:0000313" key="1">
    <source>
        <dbReference type="EMBL" id="XAE46829.1"/>
    </source>
</evidence>
<dbReference type="RefSeq" id="WP_342702402.1">
    <property type="nucleotide sequence ID" value="NZ_CP109821.1"/>
</dbReference>